<dbReference type="PROSITE" id="PS51293">
    <property type="entry name" value="SANT"/>
    <property type="match status" value="1"/>
</dbReference>
<evidence type="ECO:0000256" key="3">
    <source>
        <dbReference type="ARBA" id="ARBA00023163"/>
    </source>
</evidence>
<feature type="coiled-coil region" evidence="5">
    <location>
        <begin position="468"/>
        <end position="517"/>
    </location>
</feature>
<proteinExistence type="predicted"/>
<dbReference type="Pfam" id="PF16495">
    <property type="entry name" value="SWIRM-assoc_1"/>
    <property type="match status" value="1"/>
</dbReference>
<dbReference type="InterPro" id="IPR009057">
    <property type="entry name" value="Homeodomain-like_sf"/>
</dbReference>
<dbReference type="Pfam" id="PF04433">
    <property type="entry name" value="SWIRM"/>
    <property type="match status" value="1"/>
</dbReference>
<sequence length="553" mass="61202">MEQKSPEGLVSTDPDRELYTIPNRSSWFQWDEIHETEKRELGEFFDGSSFSRNPRVYKEYRDFIINKYREDASRRLTFTEVRRSLVGDVGSIHRVFLFLDRWGLINFSTSDGDRAAAAGIDSGGGAFSVALEDGPPSTVKVVPSPNSSKGLSAQLAFGSKVVEAGSSFRLPPLTSYSDVFSQQTPLAGRVCGDCGEECISGYYESQSGIVICVKCFENERSGPGKRGEGYKFYDQKIDSAKHLANQWTDRETLSLLEAIVSKGPDWDLIANHVRRSRLDCIGKLIQLPFGEHMGTHGGKFDQRNSMSQQGGESVKCTLPDMFQQESGHESDDIAPESTGEPPRKRKPFPSLGDASDSLVEQVASLSALAGPHVASAAAEAVISALCEEHPFAKKVFTLGDDEIQDSDIYFASKCGPMSDLKVEDGENDEPSDELECKTGRSFSHSMFRINAATATAFGAVAARARLLADQEERQIECLMASIIDLQIKKMLHKMKHFGELESIMEEQYAQIQQLKEDILQEWIDISQRALSAGIPRWKDHGLPKSLPNRSSIT</sequence>
<evidence type="ECO:0000259" key="7">
    <source>
        <dbReference type="PROSITE" id="PS50934"/>
    </source>
</evidence>
<gene>
    <name evidence="9" type="ORF">SI8410_08011233</name>
</gene>
<dbReference type="GO" id="GO:0003677">
    <property type="term" value="F:DNA binding"/>
    <property type="evidence" value="ECO:0007669"/>
    <property type="project" value="UniProtKB-KW"/>
</dbReference>
<dbReference type="FunFam" id="1.10.10.10:FF:000020">
    <property type="entry name" value="SWI/SNF complex subunit SMARCC2 isoform c"/>
    <property type="match status" value="1"/>
</dbReference>
<keyword evidence="10" id="KW-1185">Reference proteome</keyword>
<evidence type="ECO:0000256" key="1">
    <source>
        <dbReference type="ARBA" id="ARBA00023015"/>
    </source>
</evidence>
<dbReference type="AlphaFoldDB" id="A0A7I8KU93"/>
<dbReference type="InterPro" id="IPR017884">
    <property type="entry name" value="SANT_dom"/>
</dbReference>
<evidence type="ECO:0000313" key="10">
    <source>
        <dbReference type="Proteomes" id="UP000663760"/>
    </source>
</evidence>
<accession>A0A7I8KU93</accession>
<dbReference type="GO" id="GO:0005634">
    <property type="term" value="C:nucleus"/>
    <property type="evidence" value="ECO:0007669"/>
    <property type="project" value="UniProtKB-ARBA"/>
</dbReference>
<dbReference type="SUPFAM" id="SSF46689">
    <property type="entry name" value="Homeodomain-like"/>
    <property type="match status" value="2"/>
</dbReference>
<dbReference type="OrthoDB" id="118550at2759"/>
<feature type="region of interest" description="Disordered" evidence="6">
    <location>
        <begin position="325"/>
        <end position="353"/>
    </location>
</feature>
<evidence type="ECO:0000256" key="4">
    <source>
        <dbReference type="ARBA" id="ARBA00023242"/>
    </source>
</evidence>
<keyword evidence="2" id="KW-0238">DNA-binding</keyword>
<dbReference type="PANTHER" id="PTHR12802">
    <property type="entry name" value="SWI/SNF COMPLEX-RELATED"/>
    <property type="match status" value="1"/>
</dbReference>
<evidence type="ECO:0000259" key="8">
    <source>
        <dbReference type="PROSITE" id="PS51293"/>
    </source>
</evidence>
<organism evidence="9 10">
    <name type="scientific">Spirodela intermedia</name>
    <name type="common">Intermediate duckweed</name>
    <dbReference type="NCBI Taxonomy" id="51605"/>
    <lineage>
        <taxon>Eukaryota</taxon>
        <taxon>Viridiplantae</taxon>
        <taxon>Streptophyta</taxon>
        <taxon>Embryophyta</taxon>
        <taxon>Tracheophyta</taxon>
        <taxon>Spermatophyta</taxon>
        <taxon>Magnoliopsida</taxon>
        <taxon>Liliopsida</taxon>
        <taxon>Araceae</taxon>
        <taxon>Lemnoideae</taxon>
        <taxon>Spirodela</taxon>
    </lineage>
</organism>
<dbReference type="CDD" id="cd00167">
    <property type="entry name" value="SANT"/>
    <property type="match status" value="1"/>
</dbReference>
<dbReference type="PANTHER" id="PTHR12802:SF140">
    <property type="entry name" value="SWI_SNF COMPLEX SUBUNIT SWI3A"/>
    <property type="match status" value="1"/>
</dbReference>
<keyword evidence="3" id="KW-0804">Transcription</keyword>
<keyword evidence="5" id="KW-0175">Coiled coil</keyword>
<dbReference type="InterPro" id="IPR007526">
    <property type="entry name" value="SWIRM"/>
</dbReference>
<dbReference type="EMBL" id="LR746271">
    <property type="protein sequence ID" value="CAA7400555.1"/>
    <property type="molecule type" value="Genomic_DNA"/>
</dbReference>
<dbReference type="Gene3D" id="1.10.10.60">
    <property type="entry name" value="Homeodomain-like"/>
    <property type="match status" value="1"/>
</dbReference>
<dbReference type="InterPro" id="IPR036388">
    <property type="entry name" value="WH-like_DNA-bd_sf"/>
</dbReference>
<keyword evidence="1" id="KW-0805">Transcription regulation</keyword>
<feature type="domain" description="SWIRM" evidence="7">
    <location>
        <begin position="19"/>
        <end position="116"/>
    </location>
</feature>
<reference evidence="9" key="1">
    <citation type="submission" date="2020-02" db="EMBL/GenBank/DDBJ databases">
        <authorList>
            <person name="Scholz U."/>
            <person name="Mascher M."/>
            <person name="Fiebig A."/>
        </authorList>
    </citation>
    <scope>NUCLEOTIDE SEQUENCE</scope>
</reference>
<dbReference type="Proteomes" id="UP000663760">
    <property type="component" value="Chromosome 8"/>
</dbReference>
<dbReference type="InterPro" id="IPR001005">
    <property type="entry name" value="SANT/Myb"/>
</dbReference>
<name>A0A7I8KU93_SPIIN</name>
<evidence type="ECO:0000256" key="6">
    <source>
        <dbReference type="SAM" id="MobiDB-lite"/>
    </source>
</evidence>
<dbReference type="InterPro" id="IPR032451">
    <property type="entry name" value="SMARCC_C"/>
</dbReference>
<dbReference type="Gene3D" id="1.10.10.10">
    <property type="entry name" value="Winged helix-like DNA-binding domain superfamily/Winged helix DNA-binding domain"/>
    <property type="match status" value="1"/>
</dbReference>
<protein>
    <submittedName>
        <fullName evidence="9">Uncharacterized protein</fullName>
    </submittedName>
</protein>
<keyword evidence="4" id="KW-0539">Nucleus</keyword>
<evidence type="ECO:0000313" key="9">
    <source>
        <dbReference type="EMBL" id="CAA7400555.1"/>
    </source>
</evidence>
<evidence type="ECO:0000256" key="5">
    <source>
        <dbReference type="SAM" id="Coils"/>
    </source>
</evidence>
<feature type="domain" description="SANT" evidence="8">
    <location>
        <begin position="242"/>
        <end position="292"/>
    </location>
</feature>
<dbReference type="PROSITE" id="PS50934">
    <property type="entry name" value="SWIRM"/>
    <property type="match status" value="1"/>
</dbReference>
<evidence type="ECO:0000256" key="2">
    <source>
        <dbReference type="ARBA" id="ARBA00023125"/>
    </source>
</evidence>